<name>A0ABR7PAM7_9FIRM</name>
<comment type="caution">
    <text evidence="1">The sequence shown here is derived from an EMBL/GenBank/DDBJ whole genome shotgun (WGS) entry which is preliminary data.</text>
</comment>
<organism evidence="1 2">
    <name type="scientific">Blautia stercoris</name>
    <dbReference type="NCBI Taxonomy" id="871664"/>
    <lineage>
        <taxon>Bacteria</taxon>
        <taxon>Bacillati</taxon>
        <taxon>Bacillota</taxon>
        <taxon>Clostridia</taxon>
        <taxon>Lachnospirales</taxon>
        <taxon>Lachnospiraceae</taxon>
        <taxon>Blautia</taxon>
    </lineage>
</organism>
<gene>
    <name evidence="1" type="ORF">H8712_06965</name>
</gene>
<dbReference type="RefSeq" id="WP_187558496.1">
    <property type="nucleotide sequence ID" value="NZ_DAWEED010000082.1"/>
</dbReference>
<evidence type="ECO:0000313" key="2">
    <source>
        <dbReference type="Proteomes" id="UP000661649"/>
    </source>
</evidence>
<proteinExistence type="predicted"/>
<sequence length="158" mass="17905">MKKIISGIGFFLSALVIGNGIVSYCEVSGLKERIQDLETESDWIGKQVSAAPFNQNKKYVFESYDEKSGSVKQQVYRIHSYGENQIVLQKEEPDNQEIFLIKVKDDYLAVYKKADMQLFETTNIPIEVLPSDEQVQVLAGKEVTGTEALYSFLENYSS</sequence>
<keyword evidence="2" id="KW-1185">Reference proteome</keyword>
<dbReference type="Proteomes" id="UP000661649">
    <property type="component" value="Unassembled WGS sequence"/>
</dbReference>
<protein>
    <submittedName>
        <fullName evidence="1">Uncharacterized protein</fullName>
    </submittedName>
</protein>
<reference evidence="1 2" key="1">
    <citation type="submission" date="2020-08" db="EMBL/GenBank/DDBJ databases">
        <title>Genome public.</title>
        <authorList>
            <person name="Liu C."/>
            <person name="Sun Q."/>
        </authorList>
    </citation>
    <scope>NUCLEOTIDE SEQUENCE [LARGE SCALE GENOMIC DNA]</scope>
    <source>
        <strain evidence="1 2">3_YM_SP_D4_24.mj</strain>
    </source>
</reference>
<accession>A0ABR7PAM7</accession>
<dbReference type="EMBL" id="JACRTP010000002">
    <property type="protein sequence ID" value="MBC8628359.1"/>
    <property type="molecule type" value="Genomic_DNA"/>
</dbReference>
<evidence type="ECO:0000313" key="1">
    <source>
        <dbReference type="EMBL" id="MBC8628359.1"/>
    </source>
</evidence>